<evidence type="ECO:0000259" key="1">
    <source>
        <dbReference type="PROSITE" id="PS51340"/>
    </source>
</evidence>
<dbReference type="Proteomes" id="UP000239203">
    <property type="component" value="Unassembled WGS sequence"/>
</dbReference>
<organism evidence="2 3">
    <name type="scientific">Actinokineospora auranticolor</name>
    <dbReference type="NCBI Taxonomy" id="155976"/>
    <lineage>
        <taxon>Bacteria</taxon>
        <taxon>Bacillati</taxon>
        <taxon>Actinomycetota</taxon>
        <taxon>Actinomycetes</taxon>
        <taxon>Pseudonocardiales</taxon>
        <taxon>Pseudonocardiaceae</taxon>
        <taxon>Actinokineospora</taxon>
    </lineage>
</organism>
<dbReference type="Pfam" id="PF03473">
    <property type="entry name" value="MOSC"/>
    <property type="match status" value="1"/>
</dbReference>
<proteinExistence type="predicted"/>
<dbReference type="PROSITE" id="PS51340">
    <property type="entry name" value="MOSC"/>
    <property type="match status" value="1"/>
</dbReference>
<gene>
    <name evidence="2" type="ORF">CLV40_104401</name>
</gene>
<dbReference type="SUPFAM" id="SSF50800">
    <property type="entry name" value="PK beta-barrel domain-like"/>
    <property type="match status" value="1"/>
</dbReference>
<protein>
    <recommendedName>
        <fullName evidence="1">MOSC domain-containing protein</fullName>
    </recommendedName>
</protein>
<keyword evidence="3" id="KW-1185">Reference proteome</keyword>
<feature type="domain" description="MOSC" evidence="1">
    <location>
        <begin position="83"/>
        <end position="221"/>
    </location>
</feature>
<dbReference type="InterPro" id="IPR011037">
    <property type="entry name" value="Pyrv_Knase-like_insert_dom_sf"/>
</dbReference>
<dbReference type="OrthoDB" id="9793178at2"/>
<accession>A0A2S6GVB4</accession>
<dbReference type="GO" id="GO:0003824">
    <property type="term" value="F:catalytic activity"/>
    <property type="evidence" value="ECO:0007669"/>
    <property type="project" value="InterPro"/>
</dbReference>
<dbReference type="AlphaFoldDB" id="A0A2S6GVB4"/>
<name>A0A2S6GVB4_9PSEU</name>
<dbReference type="InterPro" id="IPR005303">
    <property type="entry name" value="MOCOS_middle"/>
</dbReference>
<dbReference type="RefSeq" id="WP_104478666.1">
    <property type="nucleotide sequence ID" value="NZ_CP154825.1"/>
</dbReference>
<dbReference type="EMBL" id="PTIX01000004">
    <property type="protein sequence ID" value="PPK69150.1"/>
    <property type="molecule type" value="Genomic_DNA"/>
</dbReference>
<dbReference type="Pfam" id="PF03476">
    <property type="entry name" value="MOSC_N"/>
    <property type="match status" value="1"/>
</dbReference>
<sequence>MRVGILARYPVKSLRGESVEVLEVDGRGAVDDRRWALRAANGKLGSGKSTNRFTRLPRLLDMWSKRVWGVHTVVGLPDGREYATVDEKVHEAVSEVVGQPVTVVEEGEVPHLDAGPVHLVTTASLRWLGAEWERARPNIVIDVDGEDRVEDEWIGRRLTVGTAELEITRPVIRCVMLDHAQGELPAVDLLRNLAPQDMTFGVYATVRRPGVMGTGDVVRFG</sequence>
<reference evidence="2 3" key="1">
    <citation type="submission" date="2018-02" db="EMBL/GenBank/DDBJ databases">
        <title>Genomic Encyclopedia of Archaeal and Bacterial Type Strains, Phase II (KMG-II): from individual species to whole genera.</title>
        <authorList>
            <person name="Goeker M."/>
        </authorList>
    </citation>
    <scope>NUCLEOTIDE SEQUENCE [LARGE SCALE GENOMIC DNA]</scope>
    <source>
        <strain evidence="2 3">YU 961-1</strain>
    </source>
</reference>
<evidence type="ECO:0000313" key="3">
    <source>
        <dbReference type="Proteomes" id="UP000239203"/>
    </source>
</evidence>
<dbReference type="InterPro" id="IPR005302">
    <property type="entry name" value="MoCF_Sase_C"/>
</dbReference>
<comment type="caution">
    <text evidence="2">The sequence shown here is derived from an EMBL/GenBank/DDBJ whole genome shotgun (WGS) entry which is preliminary data.</text>
</comment>
<dbReference type="GO" id="GO:0030170">
    <property type="term" value="F:pyridoxal phosphate binding"/>
    <property type="evidence" value="ECO:0007669"/>
    <property type="project" value="InterPro"/>
</dbReference>
<evidence type="ECO:0000313" key="2">
    <source>
        <dbReference type="EMBL" id="PPK69150.1"/>
    </source>
</evidence>
<dbReference type="Gene3D" id="2.40.33.20">
    <property type="entry name" value="PK beta-barrel domain-like"/>
    <property type="match status" value="1"/>
</dbReference>
<dbReference type="GO" id="GO:0030151">
    <property type="term" value="F:molybdenum ion binding"/>
    <property type="evidence" value="ECO:0007669"/>
    <property type="project" value="InterPro"/>
</dbReference>